<dbReference type="EMBL" id="JAOCZP010000007">
    <property type="protein sequence ID" value="MCT7377406.1"/>
    <property type="molecule type" value="Genomic_DNA"/>
</dbReference>
<evidence type="ECO:0000256" key="2">
    <source>
        <dbReference type="SAM" id="Phobius"/>
    </source>
</evidence>
<proteinExistence type="predicted"/>
<reference evidence="3 4" key="1">
    <citation type="submission" date="2022-09" db="EMBL/GenBank/DDBJ databases">
        <title>Chelativorans salina sp. nov., a novel slightly halophilic bacterium isolated from a saline lake sediment enrichment.</title>
        <authorList>
            <person name="Gao L."/>
            <person name="Fang B.-Z."/>
            <person name="Li W.-J."/>
        </authorList>
    </citation>
    <scope>NUCLEOTIDE SEQUENCE [LARGE SCALE GENOMIC DNA]</scope>
    <source>
        <strain evidence="3 4">EGI FJ00035</strain>
    </source>
</reference>
<feature type="transmembrane region" description="Helical" evidence="2">
    <location>
        <begin position="7"/>
        <end position="26"/>
    </location>
</feature>
<name>A0ABT2LS99_9HYPH</name>
<keyword evidence="2" id="KW-0812">Transmembrane</keyword>
<organism evidence="3 4">
    <name type="scientific">Chelativorans salis</name>
    <dbReference type="NCBI Taxonomy" id="2978478"/>
    <lineage>
        <taxon>Bacteria</taxon>
        <taxon>Pseudomonadati</taxon>
        <taxon>Pseudomonadota</taxon>
        <taxon>Alphaproteobacteria</taxon>
        <taxon>Hyphomicrobiales</taxon>
        <taxon>Phyllobacteriaceae</taxon>
        <taxon>Chelativorans</taxon>
    </lineage>
</organism>
<keyword evidence="4" id="KW-1185">Reference proteome</keyword>
<dbReference type="RefSeq" id="WP_260905893.1">
    <property type="nucleotide sequence ID" value="NZ_JAOCZP010000007.1"/>
</dbReference>
<accession>A0ABT2LS99</accession>
<feature type="region of interest" description="Disordered" evidence="1">
    <location>
        <begin position="41"/>
        <end position="65"/>
    </location>
</feature>
<keyword evidence="2" id="KW-0472">Membrane</keyword>
<comment type="caution">
    <text evidence="3">The sequence shown here is derived from an EMBL/GenBank/DDBJ whole genome shotgun (WGS) entry which is preliminary data.</text>
</comment>
<keyword evidence="2" id="KW-1133">Transmembrane helix</keyword>
<evidence type="ECO:0000313" key="3">
    <source>
        <dbReference type="EMBL" id="MCT7377406.1"/>
    </source>
</evidence>
<protein>
    <submittedName>
        <fullName evidence="3">Uncharacterized protein</fullName>
    </submittedName>
</protein>
<sequence>MRRKDLYVLVVTAVVVALLLVGFFVINGGWPTAGNVAPDYHALEEEAPEDVQRPVPSETGDIHQP</sequence>
<evidence type="ECO:0000256" key="1">
    <source>
        <dbReference type="SAM" id="MobiDB-lite"/>
    </source>
</evidence>
<evidence type="ECO:0000313" key="4">
    <source>
        <dbReference type="Proteomes" id="UP001320831"/>
    </source>
</evidence>
<gene>
    <name evidence="3" type="ORF">N5A92_20525</name>
</gene>
<dbReference type="Proteomes" id="UP001320831">
    <property type="component" value="Unassembled WGS sequence"/>
</dbReference>